<feature type="region of interest" description="Disordered" evidence="1">
    <location>
        <begin position="40"/>
        <end position="88"/>
    </location>
</feature>
<organism evidence="2 3">
    <name type="scientific">Cannabis sativa</name>
    <name type="common">Hemp</name>
    <name type="synonym">Marijuana</name>
    <dbReference type="NCBI Taxonomy" id="3483"/>
    <lineage>
        <taxon>Eukaryota</taxon>
        <taxon>Viridiplantae</taxon>
        <taxon>Streptophyta</taxon>
        <taxon>Embryophyta</taxon>
        <taxon>Tracheophyta</taxon>
        <taxon>Spermatophyta</taxon>
        <taxon>Magnoliopsida</taxon>
        <taxon>eudicotyledons</taxon>
        <taxon>Gunneridae</taxon>
        <taxon>Pentapetalae</taxon>
        <taxon>rosids</taxon>
        <taxon>fabids</taxon>
        <taxon>Rosales</taxon>
        <taxon>Cannabaceae</taxon>
        <taxon>Cannabis</taxon>
    </lineage>
</organism>
<reference evidence="2" key="1">
    <citation type="submission" date="2018-11" db="EMBL/GenBank/DDBJ databases">
        <authorList>
            <person name="Grassa J C."/>
        </authorList>
    </citation>
    <scope>NUCLEOTIDE SEQUENCE [LARGE SCALE GENOMIC DNA]</scope>
</reference>
<dbReference type="PANTHER" id="PTHR46250">
    <property type="entry name" value="MYB/SANT-LIKE DNA-BINDING DOMAIN PROTEIN-RELATED"/>
    <property type="match status" value="1"/>
</dbReference>
<dbReference type="EMBL" id="UZAU01000526">
    <property type="status" value="NOT_ANNOTATED_CDS"/>
    <property type="molecule type" value="Genomic_DNA"/>
</dbReference>
<accession>A0A803PKY0</accession>
<feature type="compositionally biased region" description="Polar residues" evidence="1">
    <location>
        <begin position="60"/>
        <end position="75"/>
    </location>
</feature>
<evidence type="ECO:0000313" key="3">
    <source>
        <dbReference type="Proteomes" id="UP000596661"/>
    </source>
</evidence>
<sequence>MMTLLLYFHYDDFDTIFEKDRANGQGGMGFSETVDEIDREAENDQQSEFDPFAPMDDLVSNATDSHTSTGTTSAQSRKRSRKRSRNEDSLVDVLTNTVNKFGEIQVAAGDSIRRITDCFQFETEGASRRLKMFNELKKIDGLSFEQRIEAGKLLVQNQAYTDLLFTLDNEYKLAFVLGLFK</sequence>
<name>A0A803PKY0_CANSA</name>
<dbReference type="Gramene" id="evm.model.05.1337">
    <property type="protein sequence ID" value="cds.evm.model.05.1337"/>
    <property type="gene ID" value="evm.TU.05.1337"/>
</dbReference>
<proteinExistence type="predicted"/>
<reference evidence="2" key="2">
    <citation type="submission" date="2021-03" db="UniProtKB">
        <authorList>
            <consortium name="EnsemblPlants"/>
        </authorList>
    </citation>
    <scope>IDENTIFICATION</scope>
</reference>
<keyword evidence="3" id="KW-1185">Reference proteome</keyword>
<evidence type="ECO:0000313" key="2">
    <source>
        <dbReference type="EnsemblPlants" id="cds.evm.model.05.1337"/>
    </source>
</evidence>
<dbReference type="EnsemblPlants" id="evm.model.05.1337">
    <property type="protein sequence ID" value="cds.evm.model.05.1337"/>
    <property type="gene ID" value="evm.TU.05.1337"/>
</dbReference>
<dbReference type="AlphaFoldDB" id="A0A803PKY0"/>
<protein>
    <submittedName>
        <fullName evidence="2">Uncharacterized protein</fullName>
    </submittedName>
</protein>
<dbReference type="OMA" id="THNDDIS"/>
<dbReference type="PANTHER" id="PTHR46250:SF18">
    <property type="entry name" value="MYB_SANT-LIKE DOMAIN-CONTAINING PROTEIN"/>
    <property type="match status" value="1"/>
</dbReference>
<dbReference type="Proteomes" id="UP000596661">
    <property type="component" value="Chromosome 5"/>
</dbReference>
<evidence type="ECO:0000256" key="1">
    <source>
        <dbReference type="SAM" id="MobiDB-lite"/>
    </source>
</evidence>